<evidence type="ECO:0000313" key="2">
    <source>
        <dbReference type="EMBL" id="EKD20548.1"/>
    </source>
</evidence>
<reference evidence="2 3" key="1">
    <citation type="journal article" date="2012" name="BMC Genomics">
        <title>Sequencing the genome of Marssonina brunnea reveals fungus-poplar co-evolution.</title>
        <authorList>
            <person name="Zhu S."/>
            <person name="Cao Y.-Z."/>
            <person name="Jiang C."/>
            <person name="Tan B.-Y."/>
            <person name="Wang Z."/>
            <person name="Feng S."/>
            <person name="Zhang L."/>
            <person name="Su X.-H."/>
            <person name="Brejova B."/>
            <person name="Vinar T."/>
            <person name="Xu M."/>
            <person name="Wang M.-X."/>
            <person name="Zhang S.-G."/>
            <person name="Huang M.-R."/>
            <person name="Wu R."/>
            <person name="Zhou Y."/>
        </authorList>
    </citation>
    <scope>NUCLEOTIDE SEQUENCE [LARGE SCALE GENOMIC DNA]</scope>
    <source>
        <strain evidence="2 3">MB_m1</strain>
    </source>
</reference>
<keyword evidence="1" id="KW-0812">Transmembrane</keyword>
<dbReference type="AlphaFoldDB" id="K1XIJ7"/>
<evidence type="ECO:0000256" key="1">
    <source>
        <dbReference type="SAM" id="Phobius"/>
    </source>
</evidence>
<dbReference type="InParanoid" id="K1XIJ7"/>
<dbReference type="STRING" id="1072389.K1XIJ7"/>
<protein>
    <submittedName>
        <fullName evidence="2">Uncharacterized protein</fullName>
    </submittedName>
</protein>
<accession>K1XIJ7</accession>
<dbReference type="KEGG" id="mbe:MBM_01230"/>
<dbReference type="OMA" id="ARWLYNH"/>
<feature type="transmembrane region" description="Helical" evidence="1">
    <location>
        <begin position="53"/>
        <end position="75"/>
    </location>
</feature>
<dbReference type="GeneID" id="18757165"/>
<dbReference type="Pfam" id="PF16015">
    <property type="entry name" value="Promethin"/>
    <property type="match status" value="1"/>
</dbReference>
<dbReference type="HOGENOM" id="CLU_121506_0_0_1"/>
<keyword evidence="3" id="KW-1185">Reference proteome</keyword>
<feature type="transmembrane region" description="Helical" evidence="1">
    <location>
        <begin position="110"/>
        <end position="135"/>
    </location>
</feature>
<name>K1XIJ7_MARBU</name>
<gene>
    <name evidence="2" type="ORF">MBM_01230</name>
</gene>
<proteinExistence type="predicted"/>
<evidence type="ECO:0000313" key="3">
    <source>
        <dbReference type="Proteomes" id="UP000006753"/>
    </source>
</evidence>
<keyword evidence="1" id="KW-1133">Transmembrane helix</keyword>
<dbReference type="EMBL" id="JH921429">
    <property type="protein sequence ID" value="EKD20548.1"/>
    <property type="molecule type" value="Genomic_DNA"/>
</dbReference>
<dbReference type="Proteomes" id="UP000006753">
    <property type="component" value="Unassembled WGS sequence"/>
</dbReference>
<sequence length="176" mass="19122">MAIQQRASGLYSRVRSLVDNYIISPSSRERYYKQISAFVSENPILSTFLGTQLVFSIIPLILFITFSLGVFLLALVSTVLFILFWTGVLLLALISAALFVLFWVVTALLVLIPVLLIMVSLGLMVAFTAVSSYFVTMKVFGAVPEGRKEAALPNGKVAIVEKNGEGLGDVNGEVKG</sequence>
<keyword evidence="1" id="KW-0472">Membrane</keyword>
<feature type="transmembrane region" description="Helical" evidence="1">
    <location>
        <begin position="82"/>
        <end position="104"/>
    </location>
</feature>
<organism evidence="2 3">
    <name type="scientific">Marssonina brunnea f. sp. multigermtubi (strain MB_m1)</name>
    <name type="common">Marssonina leaf spot fungus</name>
    <dbReference type="NCBI Taxonomy" id="1072389"/>
    <lineage>
        <taxon>Eukaryota</taxon>
        <taxon>Fungi</taxon>
        <taxon>Dikarya</taxon>
        <taxon>Ascomycota</taxon>
        <taxon>Pezizomycotina</taxon>
        <taxon>Leotiomycetes</taxon>
        <taxon>Helotiales</taxon>
        <taxon>Drepanopezizaceae</taxon>
        <taxon>Drepanopeziza</taxon>
    </lineage>
</organism>
<dbReference type="OrthoDB" id="3928876at2759"/>